<dbReference type="InterPro" id="IPR001584">
    <property type="entry name" value="Integrase_cat-core"/>
</dbReference>
<dbReference type="PROSITE" id="PS50994">
    <property type="entry name" value="INTEGRASE"/>
    <property type="match status" value="1"/>
</dbReference>
<dbReference type="SUPFAM" id="SSF53098">
    <property type="entry name" value="Ribonuclease H-like"/>
    <property type="match status" value="1"/>
</dbReference>
<dbReference type="GO" id="GO:0003676">
    <property type="term" value="F:nucleic acid binding"/>
    <property type="evidence" value="ECO:0007669"/>
    <property type="project" value="InterPro"/>
</dbReference>
<dbReference type="Pfam" id="PF17921">
    <property type="entry name" value="Integrase_H2C2"/>
    <property type="match status" value="1"/>
</dbReference>
<dbReference type="Pfam" id="PF00665">
    <property type="entry name" value="rve"/>
    <property type="match status" value="1"/>
</dbReference>
<accession>A0A674PBA2</accession>
<evidence type="ECO:0000313" key="4">
    <source>
        <dbReference type="Proteomes" id="UP000005226"/>
    </source>
</evidence>
<reference evidence="3" key="2">
    <citation type="submission" date="2025-08" db="UniProtKB">
        <authorList>
            <consortium name="Ensembl"/>
        </authorList>
    </citation>
    <scope>IDENTIFICATION</scope>
</reference>
<evidence type="ECO:0000256" key="1">
    <source>
        <dbReference type="ARBA" id="ARBA00039658"/>
    </source>
</evidence>
<dbReference type="GeneTree" id="ENSGT01000000214408"/>
<dbReference type="PANTHER" id="PTHR37984:SF15">
    <property type="entry name" value="INTEGRASE CATALYTIC DOMAIN-CONTAINING PROTEIN"/>
    <property type="match status" value="1"/>
</dbReference>
<dbReference type="FunFam" id="1.10.340.70:FF:000001">
    <property type="entry name" value="Retrovirus-related Pol polyprotein from transposon gypsy-like Protein"/>
    <property type="match status" value="1"/>
</dbReference>
<dbReference type="PANTHER" id="PTHR37984">
    <property type="entry name" value="PROTEIN CBG26694"/>
    <property type="match status" value="1"/>
</dbReference>
<keyword evidence="4" id="KW-1185">Reference proteome</keyword>
<dbReference type="AlphaFoldDB" id="A0A674PBA2"/>
<dbReference type="GO" id="GO:0015074">
    <property type="term" value="P:DNA integration"/>
    <property type="evidence" value="ECO:0007669"/>
    <property type="project" value="InterPro"/>
</dbReference>
<dbReference type="InterPro" id="IPR050951">
    <property type="entry name" value="Retrovirus_Pol_polyprotein"/>
</dbReference>
<name>A0A674PBA2_TAKRU</name>
<feature type="domain" description="Integrase catalytic" evidence="2">
    <location>
        <begin position="134"/>
        <end position="272"/>
    </location>
</feature>
<dbReference type="Gene3D" id="1.10.340.70">
    <property type="match status" value="1"/>
</dbReference>
<protein>
    <recommendedName>
        <fullName evidence="1">Gypsy retrotransposon integrase-like protein 1</fullName>
    </recommendedName>
</protein>
<evidence type="ECO:0000313" key="3">
    <source>
        <dbReference type="Ensembl" id="ENSTRUP00000082962.1"/>
    </source>
</evidence>
<reference evidence="3" key="3">
    <citation type="submission" date="2025-09" db="UniProtKB">
        <authorList>
            <consortium name="Ensembl"/>
        </authorList>
    </citation>
    <scope>IDENTIFICATION</scope>
</reference>
<reference evidence="3 4" key="1">
    <citation type="journal article" date="2011" name="Genome Biol. Evol.">
        <title>Integration of the genetic map and genome assembly of fugu facilitates insights into distinct features of genome evolution in teleosts and mammals.</title>
        <authorList>
            <person name="Kai W."/>
            <person name="Kikuchi K."/>
            <person name="Tohari S."/>
            <person name="Chew A.K."/>
            <person name="Tay A."/>
            <person name="Fujiwara A."/>
            <person name="Hosoya S."/>
            <person name="Suetake H."/>
            <person name="Naruse K."/>
            <person name="Brenner S."/>
            <person name="Suzuki Y."/>
            <person name="Venkatesh B."/>
        </authorList>
    </citation>
    <scope>NUCLEOTIDE SEQUENCE [LARGE SCALE GENOMIC DNA]</scope>
</reference>
<evidence type="ECO:0000259" key="2">
    <source>
        <dbReference type="PROSITE" id="PS50994"/>
    </source>
</evidence>
<dbReference type="Ensembl" id="ENSTRUT00000072924.1">
    <property type="protein sequence ID" value="ENSTRUP00000082962.1"/>
    <property type="gene ID" value="ENSTRUG00000030265.1"/>
</dbReference>
<dbReference type="OMA" id="CEHRTHA"/>
<organism evidence="3 4">
    <name type="scientific">Takifugu rubripes</name>
    <name type="common">Japanese pufferfish</name>
    <name type="synonym">Fugu rubripes</name>
    <dbReference type="NCBI Taxonomy" id="31033"/>
    <lineage>
        <taxon>Eukaryota</taxon>
        <taxon>Metazoa</taxon>
        <taxon>Chordata</taxon>
        <taxon>Craniata</taxon>
        <taxon>Vertebrata</taxon>
        <taxon>Euteleostomi</taxon>
        <taxon>Actinopterygii</taxon>
        <taxon>Neopterygii</taxon>
        <taxon>Teleostei</taxon>
        <taxon>Neoteleostei</taxon>
        <taxon>Acanthomorphata</taxon>
        <taxon>Eupercaria</taxon>
        <taxon>Tetraodontiformes</taxon>
        <taxon>Tetradontoidea</taxon>
        <taxon>Tetraodontidae</taxon>
        <taxon>Takifugu</taxon>
    </lineage>
</organism>
<sequence>MLSLNDPVISQIIHQLETGETSPPTVRQEMPQLSIFLRELRKLEFQNGILYRKRQVGEENQYQLILPESLRAMVLQSLHDDMGHLGFDRTLDLTRARFFWPKMALDVEQKIKSCSRCVCRKTLPEKAAPLVNIQVTRPLELVCIDFLTIEPDRSNTKDVLVITDFFTKYAVAIPTPNQKARTVAKALWENFIVHYGFPEKLHSDQGADFESKTIKELCDLAGIQKVRTSPYHPRGNPVERFNRTLLNIKKHLFLETNCSYFKGIVPSVTGLL</sequence>
<dbReference type="Gene3D" id="3.30.420.10">
    <property type="entry name" value="Ribonuclease H-like superfamily/Ribonuclease H"/>
    <property type="match status" value="1"/>
</dbReference>
<proteinExistence type="predicted"/>
<dbReference type="InterPro" id="IPR041588">
    <property type="entry name" value="Integrase_H2C2"/>
</dbReference>
<dbReference type="InterPro" id="IPR012337">
    <property type="entry name" value="RNaseH-like_sf"/>
</dbReference>
<dbReference type="InterPro" id="IPR036397">
    <property type="entry name" value="RNaseH_sf"/>
</dbReference>
<dbReference type="Proteomes" id="UP000005226">
    <property type="component" value="Chromosome 16"/>
</dbReference>
<dbReference type="FunFam" id="3.30.420.10:FF:000032">
    <property type="entry name" value="Retrovirus-related Pol polyprotein from transposon 297-like Protein"/>
    <property type="match status" value="1"/>
</dbReference>
<dbReference type="InParanoid" id="A0A674PBA2"/>